<keyword evidence="9 11" id="KW-0012">Acyltransferase</keyword>
<evidence type="ECO:0000313" key="14">
    <source>
        <dbReference type="EMBL" id="PRZ38579.1"/>
    </source>
</evidence>
<evidence type="ECO:0000256" key="1">
    <source>
        <dbReference type="ARBA" id="ARBA00004771"/>
    </source>
</evidence>
<keyword evidence="7 11" id="KW-0319">Glycerol metabolism</keyword>
<accession>A0A2T0ZQE3</accession>
<feature type="domain" description="O-acyltransferase WSD1-like N-terminal" evidence="12">
    <location>
        <begin position="4"/>
        <end position="269"/>
    </location>
</feature>
<proteinExistence type="inferred from homology"/>
<comment type="caution">
    <text evidence="14">The sequence shown here is derived from an EMBL/GenBank/DDBJ whole genome shotgun (WGS) entry which is preliminary data.</text>
</comment>
<dbReference type="GO" id="GO:0051701">
    <property type="term" value="P:biological process involved in interaction with host"/>
    <property type="evidence" value="ECO:0007669"/>
    <property type="project" value="TreeGrafter"/>
</dbReference>
<evidence type="ECO:0000256" key="6">
    <source>
        <dbReference type="ARBA" id="ARBA00022679"/>
    </source>
</evidence>
<dbReference type="EC" id="2.3.1.20" evidence="4 11"/>
<dbReference type="GO" id="GO:0071731">
    <property type="term" value="P:response to nitric oxide"/>
    <property type="evidence" value="ECO:0007669"/>
    <property type="project" value="TreeGrafter"/>
</dbReference>
<feature type="domain" description="O-acyltransferase WSD1 C-terminal" evidence="13">
    <location>
        <begin position="317"/>
        <end position="458"/>
    </location>
</feature>
<keyword evidence="8 11" id="KW-0443">Lipid metabolism</keyword>
<comment type="similarity">
    <text evidence="3 11">Belongs to the long-chain O-acyltransferase family.</text>
</comment>
<dbReference type="PANTHER" id="PTHR31650:SF1">
    <property type="entry name" value="WAX ESTER SYNTHASE_DIACYLGLYCEROL ACYLTRANSFERASE 4-RELATED"/>
    <property type="match status" value="1"/>
</dbReference>
<dbReference type="GO" id="GO:0006071">
    <property type="term" value="P:glycerol metabolic process"/>
    <property type="evidence" value="ECO:0007669"/>
    <property type="project" value="UniProtKB-KW"/>
</dbReference>
<evidence type="ECO:0000256" key="9">
    <source>
        <dbReference type="ARBA" id="ARBA00023315"/>
    </source>
</evidence>
<organism evidence="14 15">
    <name type="scientific">Antricoccus suffuscus</name>
    <dbReference type="NCBI Taxonomy" id="1629062"/>
    <lineage>
        <taxon>Bacteria</taxon>
        <taxon>Bacillati</taxon>
        <taxon>Actinomycetota</taxon>
        <taxon>Actinomycetes</taxon>
        <taxon>Geodermatophilales</taxon>
        <taxon>Antricoccaceae</taxon>
        <taxon>Antricoccus</taxon>
    </lineage>
</organism>
<gene>
    <name evidence="14" type="ORF">CLV47_12046</name>
</gene>
<dbReference type="GO" id="GO:0001666">
    <property type="term" value="P:response to hypoxia"/>
    <property type="evidence" value="ECO:0007669"/>
    <property type="project" value="TreeGrafter"/>
</dbReference>
<dbReference type="InterPro" id="IPR014292">
    <property type="entry name" value="Acyl_transf_WS/DGAT"/>
</dbReference>
<reference evidence="14 15" key="1">
    <citation type="submission" date="2018-03" db="EMBL/GenBank/DDBJ databases">
        <title>Genomic Encyclopedia of Archaeal and Bacterial Type Strains, Phase II (KMG-II): from individual species to whole genera.</title>
        <authorList>
            <person name="Goeker M."/>
        </authorList>
    </citation>
    <scope>NUCLEOTIDE SEQUENCE [LARGE SCALE GENOMIC DNA]</scope>
    <source>
        <strain evidence="14 15">DSM 100065</strain>
    </source>
</reference>
<dbReference type="AlphaFoldDB" id="A0A2T0ZQE3"/>
<evidence type="ECO:0000256" key="5">
    <source>
        <dbReference type="ARBA" id="ARBA00022516"/>
    </source>
</evidence>
<evidence type="ECO:0000256" key="4">
    <source>
        <dbReference type="ARBA" id="ARBA00013244"/>
    </source>
</evidence>
<sequence length="463" mass="50575">MDRLNAGDASFLYAEDATMPMHVGGVFVVRPPRGGFDFDRFVELIVDRLSLAPRYRQRIATVPAKLANPVWIDDEEFDIGYHVRRSALPAPGSSKQLAELVSRLMSRRLDRSRPLWEIYLVEGLPRGRVAIITKAHHALVDGVRTFDISEILLDTSSIPEKRLLTEWHPRKTPSHIELLAASMRDYARRPRTVLDTWRAGISDAKTTSKRLAEIAGSIVTTARKVAQPPSASPLNVPIGAQRRFAMTCTKLDDYKIVSHRQKCSVNDVALATISGALRTWLMARGEAVRTSTTLRAMLPVSVRPSARSAVGPADGLATIFVDLPIGEPNALVRLSQIAYATAGHRESEQAISARTLVSLTEFAPPTVHSLAAQVTQGLTKRVYNLVITNVPGPQHPLYASGGRLVEMYPVVSLAKSQALAIGLTSYDGTVCFGLNADRDAMGDVDALSQMIEESLAELVGLCE</sequence>
<dbReference type="GO" id="GO:0005886">
    <property type="term" value="C:plasma membrane"/>
    <property type="evidence" value="ECO:0007669"/>
    <property type="project" value="TreeGrafter"/>
</dbReference>
<evidence type="ECO:0000256" key="8">
    <source>
        <dbReference type="ARBA" id="ARBA00023098"/>
    </source>
</evidence>
<dbReference type="UniPathway" id="UPA00282"/>
<dbReference type="NCBIfam" id="TIGR02946">
    <property type="entry name" value="acyl_WS_DGAT"/>
    <property type="match status" value="1"/>
</dbReference>
<evidence type="ECO:0000256" key="10">
    <source>
        <dbReference type="ARBA" id="ARBA00048109"/>
    </source>
</evidence>
<evidence type="ECO:0000313" key="15">
    <source>
        <dbReference type="Proteomes" id="UP000237752"/>
    </source>
</evidence>
<dbReference type="GO" id="GO:0019432">
    <property type="term" value="P:triglyceride biosynthetic process"/>
    <property type="evidence" value="ECO:0007669"/>
    <property type="project" value="UniProtKB-UniPathway"/>
</dbReference>
<dbReference type="Pfam" id="PF03007">
    <property type="entry name" value="WS_DGAT_cat"/>
    <property type="match status" value="1"/>
</dbReference>
<evidence type="ECO:0000256" key="11">
    <source>
        <dbReference type="RuleBase" id="RU361241"/>
    </source>
</evidence>
<dbReference type="EMBL" id="PVUE01000020">
    <property type="protein sequence ID" value="PRZ38579.1"/>
    <property type="molecule type" value="Genomic_DNA"/>
</dbReference>
<comment type="pathway">
    <text evidence="1 11">Glycerolipid metabolism; triacylglycerol biosynthesis.</text>
</comment>
<dbReference type="InterPro" id="IPR045034">
    <property type="entry name" value="O-acyltransferase_WSD1-like"/>
</dbReference>
<evidence type="ECO:0000259" key="12">
    <source>
        <dbReference type="Pfam" id="PF03007"/>
    </source>
</evidence>
<comment type="pathway">
    <text evidence="2">Lipid metabolism.</text>
</comment>
<keyword evidence="15" id="KW-1185">Reference proteome</keyword>
<evidence type="ECO:0000259" key="13">
    <source>
        <dbReference type="Pfam" id="PF06974"/>
    </source>
</evidence>
<name>A0A2T0ZQE3_9ACTN</name>
<dbReference type="Proteomes" id="UP000237752">
    <property type="component" value="Unassembled WGS sequence"/>
</dbReference>
<evidence type="ECO:0000256" key="7">
    <source>
        <dbReference type="ARBA" id="ARBA00022798"/>
    </source>
</evidence>
<dbReference type="InterPro" id="IPR009721">
    <property type="entry name" value="O-acyltransferase_WSD1_C"/>
</dbReference>
<dbReference type="RefSeq" id="WP_106350628.1">
    <property type="nucleotide sequence ID" value="NZ_PVUE01000020.1"/>
</dbReference>
<evidence type="ECO:0000256" key="3">
    <source>
        <dbReference type="ARBA" id="ARBA00009587"/>
    </source>
</evidence>
<protein>
    <recommendedName>
        <fullName evidence="4 11">Diacylglycerol O-acyltransferase</fullName>
        <ecNumber evidence="4 11">2.3.1.20</ecNumber>
    </recommendedName>
</protein>
<dbReference type="OrthoDB" id="9810950at2"/>
<dbReference type="PANTHER" id="PTHR31650">
    <property type="entry name" value="O-ACYLTRANSFERASE (WSD1-LIKE) FAMILY PROTEIN"/>
    <property type="match status" value="1"/>
</dbReference>
<dbReference type="Pfam" id="PF06974">
    <property type="entry name" value="WS_DGAT_C"/>
    <property type="match status" value="1"/>
</dbReference>
<evidence type="ECO:0000256" key="2">
    <source>
        <dbReference type="ARBA" id="ARBA00005189"/>
    </source>
</evidence>
<keyword evidence="6 11" id="KW-0808">Transferase</keyword>
<comment type="catalytic activity">
    <reaction evidence="10 11">
        <text>an acyl-CoA + a 1,2-diacyl-sn-glycerol = a triacyl-sn-glycerol + CoA</text>
        <dbReference type="Rhea" id="RHEA:10868"/>
        <dbReference type="ChEBI" id="CHEBI:17815"/>
        <dbReference type="ChEBI" id="CHEBI:57287"/>
        <dbReference type="ChEBI" id="CHEBI:58342"/>
        <dbReference type="ChEBI" id="CHEBI:64615"/>
        <dbReference type="EC" id="2.3.1.20"/>
    </reaction>
</comment>
<dbReference type="SUPFAM" id="SSF52777">
    <property type="entry name" value="CoA-dependent acyltransferases"/>
    <property type="match status" value="1"/>
</dbReference>
<dbReference type="InterPro" id="IPR004255">
    <property type="entry name" value="O-acyltransferase_WSD1_N"/>
</dbReference>
<dbReference type="GO" id="GO:0004144">
    <property type="term" value="F:diacylglycerol O-acyltransferase activity"/>
    <property type="evidence" value="ECO:0007669"/>
    <property type="project" value="UniProtKB-EC"/>
</dbReference>
<keyword evidence="5 11" id="KW-0444">Lipid biosynthesis</keyword>